<accession>A0A5N7MXS4</accession>
<dbReference type="EMBL" id="VOSK01000477">
    <property type="protein sequence ID" value="MPR30894.1"/>
    <property type="molecule type" value="Genomic_DNA"/>
</dbReference>
<comment type="caution">
    <text evidence="1">The sequence shown here is derived from an EMBL/GenBank/DDBJ whole genome shotgun (WGS) entry which is preliminary data.</text>
</comment>
<evidence type="ECO:0000313" key="2">
    <source>
        <dbReference type="Proteomes" id="UP000403266"/>
    </source>
</evidence>
<name>A0A5N7MXS4_9HYPH</name>
<reference evidence="1 2" key="1">
    <citation type="journal article" date="2019" name="Syst. Appl. Microbiol.">
        <title>Microvirga tunisiensis sp. nov., a root nodule symbiotic bacterium isolated from Lupinus micranthus and L. luteus grown in Northern Tunisia.</title>
        <authorList>
            <person name="Msaddak A."/>
            <person name="Rejili M."/>
            <person name="Duran D."/>
            <person name="Mars M."/>
            <person name="Palacios J.M."/>
            <person name="Ruiz-Argueso T."/>
            <person name="Rey L."/>
            <person name="Imperial J."/>
        </authorList>
    </citation>
    <scope>NUCLEOTIDE SEQUENCE [LARGE SCALE GENOMIC DNA]</scope>
    <source>
        <strain evidence="1 2">Lmie10</strain>
    </source>
</reference>
<sequence length="96" mass="10630">MIIPLKPSKPVEISVTQVCLAFNQARNERRCPYEILSNDFKVPEERAHLAAVRAFAGGFIDFEAGGLRNGWLTTAGHQRVAEAMYQHFASQLALAS</sequence>
<protein>
    <submittedName>
        <fullName evidence="1">Uncharacterized protein</fullName>
    </submittedName>
</protein>
<dbReference type="Proteomes" id="UP000403266">
    <property type="component" value="Unassembled WGS sequence"/>
</dbReference>
<organism evidence="1 2">
    <name type="scientific">Microvirga tunisiensis</name>
    <dbReference type="NCBI Taxonomy" id="2108360"/>
    <lineage>
        <taxon>Bacteria</taxon>
        <taxon>Pseudomonadati</taxon>
        <taxon>Pseudomonadota</taxon>
        <taxon>Alphaproteobacteria</taxon>
        <taxon>Hyphomicrobiales</taxon>
        <taxon>Methylobacteriaceae</taxon>
        <taxon>Microvirga</taxon>
    </lineage>
</organism>
<dbReference type="AlphaFoldDB" id="A0A5N7MXS4"/>
<dbReference type="RefSeq" id="WP_152717908.1">
    <property type="nucleotide sequence ID" value="NZ_VOSJ01000506.1"/>
</dbReference>
<gene>
    <name evidence="1" type="ORF">FS320_39640</name>
</gene>
<keyword evidence="2" id="KW-1185">Reference proteome</keyword>
<evidence type="ECO:0000313" key="1">
    <source>
        <dbReference type="EMBL" id="MPR30894.1"/>
    </source>
</evidence>
<proteinExistence type="predicted"/>